<dbReference type="EMBL" id="UFQT01001491">
    <property type="protein sequence ID" value="SSX30799.1"/>
    <property type="molecule type" value="Genomic_DNA"/>
</dbReference>
<evidence type="ECO:0000313" key="1">
    <source>
        <dbReference type="EMBL" id="SSX11230.1"/>
    </source>
</evidence>
<evidence type="ECO:0000313" key="2">
    <source>
        <dbReference type="EMBL" id="SSX30799.1"/>
    </source>
</evidence>
<organism evidence="1">
    <name type="scientific">Culicoides sonorensis</name>
    <name type="common">Biting midge</name>
    <dbReference type="NCBI Taxonomy" id="179676"/>
    <lineage>
        <taxon>Eukaryota</taxon>
        <taxon>Metazoa</taxon>
        <taxon>Ecdysozoa</taxon>
        <taxon>Arthropoda</taxon>
        <taxon>Hexapoda</taxon>
        <taxon>Insecta</taxon>
        <taxon>Pterygota</taxon>
        <taxon>Neoptera</taxon>
        <taxon>Endopterygota</taxon>
        <taxon>Diptera</taxon>
        <taxon>Nematocera</taxon>
        <taxon>Chironomoidea</taxon>
        <taxon>Ceratopogonidae</taxon>
        <taxon>Ceratopogoninae</taxon>
        <taxon>Culicoides</taxon>
        <taxon>Monoculicoides</taxon>
    </lineage>
</organism>
<dbReference type="AlphaFoldDB" id="A0A336L0B2"/>
<accession>A0A336L0B2</accession>
<sequence length="82" mass="9405">MSNTPKFSSELVRAIARDNRDVTVLFPTPPFPDNITNLFLTSFNRSFTRAIDGSGPFATPELQIFEKRLNKQRKHLILELNL</sequence>
<dbReference type="EMBL" id="UFQS01001491">
    <property type="protein sequence ID" value="SSX11230.1"/>
    <property type="molecule type" value="Genomic_DNA"/>
</dbReference>
<reference evidence="2" key="2">
    <citation type="submission" date="2018-07" db="EMBL/GenBank/DDBJ databases">
        <authorList>
            <person name="Quirk P.G."/>
            <person name="Krulwich T.A."/>
        </authorList>
    </citation>
    <scope>NUCLEOTIDE SEQUENCE</scope>
</reference>
<dbReference type="VEuPathDB" id="VectorBase:CSON002881"/>
<name>A0A336L0B2_CULSO</name>
<proteinExistence type="predicted"/>
<gene>
    <name evidence="1" type="primary">CSON002881</name>
</gene>
<reference evidence="1" key="1">
    <citation type="submission" date="2018-04" db="EMBL/GenBank/DDBJ databases">
        <authorList>
            <person name="Go L.Y."/>
            <person name="Mitchell J.A."/>
        </authorList>
    </citation>
    <scope>NUCLEOTIDE SEQUENCE</scope>
    <source>
        <tissue evidence="1">Whole organism</tissue>
    </source>
</reference>
<protein>
    <submittedName>
        <fullName evidence="1">CSON002881 protein</fullName>
    </submittedName>
</protein>